<dbReference type="Pfam" id="PF14221">
    <property type="entry name" value="DUF4330"/>
    <property type="match status" value="1"/>
</dbReference>
<evidence type="ECO:0000256" key="1">
    <source>
        <dbReference type="SAM" id="Phobius"/>
    </source>
</evidence>
<accession>A0A9D2S507</accession>
<feature type="transmembrane region" description="Helical" evidence="1">
    <location>
        <begin position="12"/>
        <end position="32"/>
    </location>
</feature>
<sequence>MLDEKGRLFGKINIVDLLVLILVVAILAVLGLKLLGRNGTLPGASSGAAKITYTVQVNNVYPEVYEGILPYVEQEGGDQLMASGNLLSGYVVAVEAVPHDSNTVSVNSSTGALTFPLADDLLDLTFTVEATVPDAATNELGTQEVRIGKSHNLKTTHFEFASGIITGCEWEAAA</sequence>
<name>A0A9D2S507_9FIRM</name>
<keyword evidence="1" id="KW-1133">Transmembrane helix</keyword>
<evidence type="ECO:0000313" key="3">
    <source>
        <dbReference type="Proteomes" id="UP000824208"/>
    </source>
</evidence>
<dbReference type="Proteomes" id="UP000824208">
    <property type="component" value="Unassembled WGS sequence"/>
</dbReference>
<dbReference type="InterPro" id="IPR025480">
    <property type="entry name" value="DUF4330"/>
</dbReference>
<protein>
    <submittedName>
        <fullName evidence="2">DUF4330 domain-containing protein</fullName>
    </submittedName>
</protein>
<reference evidence="2" key="1">
    <citation type="journal article" date="2021" name="PeerJ">
        <title>Extensive microbial diversity within the chicken gut microbiome revealed by metagenomics and culture.</title>
        <authorList>
            <person name="Gilroy R."/>
            <person name="Ravi A."/>
            <person name="Getino M."/>
            <person name="Pursley I."/>
            <person name="Horton D.L."/>
            <person name="Alikhan N.F."/>
            <person name="Baker D."/>
            <person name="Gharbi K."/>
            <person name="Hall N."/>
            <person name="Watson M."/>
            <person name="Adriaenssens E.M."/>
            <person name="Foster-Nyarko E."/>
            <person name="Jarju S."/>
            <person name="Secka A."/>
            <person name="Antonio M."/>
            <person name="Oren A."/>
            <person name="Chaudhuri R.R."/>
            <person name="La Ragione R."/>
            <person name="Hildebrand F."/>
            <person name="Pallen M.J."/>
        </authorList>
    </citation>
    <scope>NUCLEOTIDE SEQUENCE</scope>
    <source>
        <strain evidence="2">CHK189-11263</strain>
    </source>
</reference>
<proteinExistence type="predicted"/>
<gene>
    <name evidence="2" type="ORF">H9714_02095</name>
</gene>
<organism evidence="2 3">
    <name type="scientific">Candidatus Flavonifractor intestinipullorum</name>
    <dbReference type="NCBI Taxonomy" id="2838587"/>
    <lineage>
        <taxon>Bacteria</taxon>
        <taxon>Bacillati</taxon>
        <taxon>Bacillota</taxon>
        <taxon>Clostridia</taxon>
        <taxon>Eubacteriales</taxon>
        <taxon>Oscillospiraceae</taxon>
        <taxon>Flavonifractor</taxon>
    </lineage>
</organism>
<reference evidence="2" key="2">
    <citation type="submission" date="2021-04" db="EMBL/GenBank/DDBJ databases">
        <authorList>
            <person name="Gilroy R."/>
        </authorList>
    </citation>
    <scope>NUCLEOTIDE SEQUENCE</scope>
    <source>
        <strain evidence="2">CHK189-11263</strain>
    </source>
</reference>
<keyword evidence="1" id="KW-0472">Membrane</keyword>
<evidence type="ECO:0000313" key="2">
    <source>
        <dbReference type="EMBL" id="HJB56324.1"/>
    </source>
</evidence>
<comment type="caution">
    <text evidence="2">The sequence shown here is derived from an EMBL/GenBank/DDBJ whole genome shotgun (WGS) entry which is preliminary data.</text>
</comment>
<keyword evidence="1" id="KW-0812">Transmembrane</keyword>
<dbReference type="AlphaFoldDB" id="A0A9D2S507"/>
<dbReference type="EMBL" id="DWYC01000025">
    <property type="protein sequence ID" value="HJB56324.1"/>
    <property type="molecule type" value="Genomic_DNA"/>
</dbReference>